<keyword evidence="1" id="KW-0328">Glycosyltransferase</keyword>
<proteinExistence type="predicted"/>
<dbReference type="PANTHER" id="PTHR13778">
    <property type="entry name" value="GLYCOSYLTRANSFERASE 8 DOMAIN-CONTAINING PROTEIN"/>
    <property type="match status" value="1"/>
</dbReference>
<name>A0A921JW65_9LACO</name>
<dbReference type="InterPro" id="IPR002495">
    <property type="entry name" value="Glyco_trans_8"/>
</dbReference>
<organism evidence="4 5">
    <name type="scientific">Levilactobacillus hammesii</name>
    <dbReference type="NCBI Taxonomy" id="267633"/>
    <lineage>
        <taxon>Bacteria</taxon>
        <taxon>Bacillati</taxon>
        <taxon>Bacillota</taxon>
        <taxon>Bacilli</taxon>
        <taxon>Lactobacillales</taxon>
        <taxon>Lactobacillaceae</taxon>
        <taxon>Levilactobacillus</taxon>
    </lineage>
</organism>
<dbReference type="PANTHER" id="PTHR13778:SF47">
    <property type="entry name" value="LIPOPOLYSACCHARIDE 1,3-GALACTOSYLTRANSFERASE"/>
    <property type="match status" value="1"/>
</dbReference>
<dbReference type="GO" id="GO:0046872">
    <property type="term" value="F:metal ion binding"/>
    <property type="evidence" value="ECO:0007669"/>
    <property type="project" value="UniProtKB-KW"/>
</dbReference>
<dbReference type="EMBL" id="DYXN01000060">
    <property type="protein sequence ID" value="HJE86723.1"/>
    <property type="molecule type" value="Genomic_DNA"/>
</dbReference>
<evidence type="ECO:0000256" key="2">
    <source>
        <dbReference type="ARBA" id="ARBA00022679"/>
    </source>
</evidence>
<dbReference type="Pfam" id="PF01501">
    <property type="entry name" value="Glyco_transf_8"/>
    <property type="match status" value="1"/>
</dbReference>
<accession>A0A921JW65</accession>
<dbReference type="InterPro" id="IPR029044">
    <property type="entry name" value="Nucleotide-diphossugar_trans"/>
</dbReference>
<reference evidence="4" key="1">
    <citation type="journal article" date="2021" name="PeerJ">
        <title>Extensive microbial diversity within the chicken gut microbiome revealed by metagenomics and culture.</title>
        <authorList>
            <person name="Gilroy R."/>
            <person name="Ravi A."/>
            <person name="Getino M."/>
            <person name="Pursley I."/>
            <person name="Horton D.L."/>
            <person name="Alikhan N.F."/>
            <person name="Baker D."/>
            <person name="Gharbi K."/>
            <person name="Hall N."/>
            <person name="Watson M."/>
            <person name="Adriaenssens E.M."/>
            <person name="Foster-Nyarko E."/>
            <person name="Jarju S."/>
            <person name="Secka A."/>
            <person name="Antonio M."/>
            <person name="Oren A."/>
            <person name="Chaudhuri R.R."/>
            <person name="La Ragione R."/>
            <person name="Hildebrand F."/>
            <person name="Pallen M.J."/>
        </authorList>
    </citation>
    <scope>NUCLEOTIDE SEQUENCE</scope>
    <source>
        <strain evidence="4">CHK173-2145</strain>
    </source>
</reference>
<dbReference type="SUPFAM" id="SSF53448">
    <property type="entry name" value="Nucleotide-diphospho-sugar transferases"/>
    <property type="match status" value="1"/>
</dbReference>
<dbReference type="CDD" id="cd04194">
    <property type="entry name" value="GT8_A4GalT_like"/>
    <property type="match status" value="1"/>
</dbReference>
<evidence type="ECO:0000313" key="5">
    <source>
        <dbReference type="Proteomes" id="UP000721920"/>
    </source>
</evidence>
<comment type="caution">
    <text evidence="4">The sequence shown here is derived from an EMBL/GenBank/DDBJ whole genome shotgun (WGS) entry which is preliminary data.</text>
</comment>
<dbReference type="AlphaFoldDB" id="A0A921JW65"/>
<evidence type="ECO:0000256" key="3">
    <source>
        <dbReference type="ARBA" id="ARBA00022723"/>
    </source>
</evidence>
<keyword evidence="3" id="KW-0479">Metal-binding</keyword>
<keyword evidence="2" id="KW-0808">Transferase</keyword>
<reference evidence="4" key="2">
    <citation type="submission" date="2021-09" db="EMBL/GenBank/DDBJ databases">
        <authorList>
            <person name="Gilroy R."/>
        </authorList>
    </citation>
    <scope>NUCLEOTIDE SEQUENCE</scope>
    <source>
        <strain evidence="4">CHK173-2145</strain>
    </source>
</reference>
<dbReference type="Gene3D" id="3.90.550.10">
    <property type="entry name" value="Spore Coat Polysaccharide Biosynthesis Protein SpsA, Chain A"/>
    <property type="match status" value="1"/>
</dbReference>
<dbReference type="Proteomes" id="UP000721920">
    <property type="component" value="Unassembled WGS sequence"/>
</dbReference>
<evidence type="ECO:0000256" key="1">
    <source>
        <dbReference type="ARBA" id="ARBA00022676"/>
    </source>
</evidence>
<sequence length="315" mass="36454">MTKPIPIFLAINDAYAPFLSVTIASITAHADPHQSYELIILSEALSSENRERLGKMATATVTIRFVRIDERFIHQLAGESRALPWAQFSFAIYYRLFIAKMFPQYDQAIYLDADLVVTTDLAALFTIDLGQHLVGAVRENFAIEHPQSRRYVERRLQLPIDQYFNSGVLLLNLKQMRLERFSEKFVHVLTTNHPDFMAPDQDYLNELCRGRVLYLDRCWNVMPTLSSRKVVPKIVHYTLFSKPWHNPNAQNAQYFWADAVNSPYYAEILAMQRAFSAADRAQDRLAERRLLKTLAHYANAPQTGVRQIRKEMELI</sequence>
<dbReference type="GO" id="GO:0016757">
    <property type="term" value="F:glycosyltransferase activity"/>
    <property type="evidence" value="ECO:0007669"/>
    <property type="project" value="UniProtKB-KW"/>
</dbReference>
<gene>
    <name evidence="4" type="ORF">K8U88_03955</name>
</gene>
<dbReference type="InterPro" id="IPR050748">
    <property type="entry name" value="Glycosyltrans_8_dom-fam"/>
</dbReference>
<protein>
    <submittedName>
        <fullName evidence="4">Glycosyltransferase family 8 protein</fullName>
    </submittedName>
</protein>
<evidence type="ECO:0000313" key="4">
    <source>
        <dbReference type="EMBL" id="HJE86723.1"/>
    </source>
</evidence>